<evidence type="ECO:0000313" key="2">
    <source>
        <dbReference type="Proteomes" id="UP000277921"/>
    </source>
</evidence>
<organism evidence="1 2">
    <name type="scientific">Burkholderia contaminans</name>
    <dbReference type="NCBI Taxonomy" id="488447"/>
    <lineage>
        <taxon>Bacteria</taxon>
        <taxon>Pseudomonadati</taxon>
        <taxon>Pseudomonadota</taxon>
        <taxon>Betaproteobacteria</taxon>
        <taxon>Burkholderiales</taxon>
        <taxon>Burkholderiaceae</taxon>
        <taxon>Burkholderia</taxon>
        <taxon>Burkholderia cepacia complex</taxon>
    </lineage>
</organism>
<reference evidence="1 2" key="1">
    <citation type="submission" date="2018-08" db="EMBL/GenBank/DDBJ databases">
        <title>Comparative analysis of Burkholderia isolates from Puerto Rico.</title>
        <authorList>
            <person name="Hall C."/>
            <person name="Sahl J."/>
            <person name="Wagner D."/>
        </authorList>
    </citation>
    <scope>NUCLEOTIDE SEQUENCE [LARGE SCALE GENOMIC DNA]</scope>
    <source>
        <strain evidence="1 2">Bp9025</strain>
    </source>
</reference>
<gene>
    <name evidence="1" type="ORF">DF051_18230</name>
</gene>
<accession>A0A3N8PRK4</accession>
<comment type="caution">
    <text evidence="1">The sequence shown here is derived from an EMBL/GenBank/DDBJ whole genome shotgun (WGS) entry which is preliminary data.</text>
</comment>
<dbReference type="EMBL" id="QTQV01000010">
    <property type="protein sequence ID" value="RQT14254.1"/>
    <property type="molecule type" value="Genomic_DNA"/>
</dbReference>
<protein>
    <submittedName>
        <fullName evidence="1">Uncharacterized protein</fullName>
    </submittedName>
</protein>
<dbReference type="Proteomes" id="UP000277921">
    <property type="component" value="Unassembled WGS sequence"/>
</dbReference>
<name>A0A3N8PRK4_9BURK</name>
<sequence length="75" mass="8577">MKRKATVRSRICFRRAIWALSNDERTRGLALLYCSKALCDLEIDVREIAGVPREPGVDGRLCAVRWRNNGFGIKK</sequence>
<evidence type="ECO:0000313" key="1">
    <source>
        <dbReference type="EMBL" id="RQT14254.1"/>
    </source>
</evidence>
<proteinExistence type="predicted"/>
<dbReference type="AlphaFoldDB" id="A0A3N8PRK4"/>